<dbReference type="InterPro" id="IPR036249">
    <property type="entry name" value="Thioredoxin-like_sf"/>
</dbReference>
<organism evidence="5">
    <name type="scientific">Schlesneria paludicola</name>
    <dbReference type="NCBI Taxonomy" id="360056"/>
    <lineage>
        <taxon>Bacteria</taxon>
        <taxon>Pseudomonadati</taxon>
        <taxon>Planctomycetota</taxon>
        <taxon>Planctomycetia</taxon>
        <taxon>Planctomycetales</taxon>
        <taxon>Planctomycetaceae</taxon>
        <taxon>Schlesneria</taxon>
    </lineage>
</organism>
<dbReference type="PROSITE" id="PS51352">
    <property type="entry name" value="THIOREDOXIN_2"/>
    <property type="match status" value="1"/>
</dbReference>
<evidence type="ECO:0000256" key="2">
    <source>
        <dbReference type="ARBA" id="ARBA00023284"/>
    </source>
</evidence>
<name>A0A7C2NVV6_9PLAN</name>
<feature type="region of interest" description="Disordered" evidence="3">
    <location>
        <begin position="534"/>
        <end position="587"/>
    </location>
</feature>
<dbReference type="Pfam" id="PF00085">
    <property type="entry name" value="Thioredoxin"/>
    <property type="match status" value="1"/>
</dbReference>
<evidence type="ECO:0000259" key="4">
    <source>
        <dbReference type="PROSITE" id="PS51352"/>
    </source>
</evidence>
<evidence type="ECO:0000313" key="5">
    <source>
        <dbReference type="EMBL" id="HEN15968.1"/>
    </source>
</evidence>
<dbReference type="InterPro" id="IPR017937">
    <property type="entry name" value="Thioredoxin_CS"/>
</dbReference>
<dbReference type="Pfam" id="PF13365">
    <property type="entry name" value="Trypsin_2"/>
    <property type="match status" value="1"/>
</dbReference>
<feature type="region of interest" description="Disordered" evidence="3">
    <location>
        <begin position="166"/>
        <end position="230"/>
    </location>
</feature>
<dbReference type="EMBL" id="DSOK01000304">
    <property type="protein sequence ID" value="HEN15968.1"/>
    <property type="molecule type" value="Genomic_DNA"/>
</dbReference>
<keyword evidence="1" id="KW-1015">Disulfide bond</keyword>
<keyword evidence="2" id="KW-0676">Redox-active center</keyword>
<feature type="compositionally biased region" description="Polar residues" evidence="3">
    <location>
        <begin position="551"/>
        <end position="575"/>
    </location>
</feature>
<feature type="compositionally biased region" description="Basic and acidic residues" evidence="3">
    <location>
        <begin position="202"/>
        <end position="211"/>
    </location>
</feature>
<sequence length="587" mass="61572">MHGSAYAAPRFPVRGLLICLAGTITGAGLVSLSSQFHPVGASATSNGNLQDGVLLDFTATWCGPCQKMSPIVSRLEQQGYPIRKVDVDKERDLAERFGIKTIPTFVLVVGGREVMRQSGGDTSEAQLRRMLLQIPEWQRELARRDAKPAETKVAANVEEVATTPSPFAVDLGEPAPAEKPKPKFTLPLLGGLARSSSTPKSDVPRTGEFEARGQSPDADPKSQPATSNTAAVHARLRVKDQGGTNFGSGTVIDSRIGRTLILTCGHLFRDLKPGAMVEVDIFDSAMKPETLNGQIVDFDLAADVGLVAIPTRTALPAAKIASLNRALQAGERVSSIGCSGGDLPSREALQITALNKYDGPDNVECTGVPIRGRSGGGLFRGEELIGVCIAADPREQRGLYCGLKPIYELIERAGFAQLLPVGRPEVVPTSPPTAVAAAKEAEATPLAAVPAAVPPSPQPVAPGFEPISTEPASTTAVPSADALADALHQSPDAEIICIVRPKNSSAPSRVVIVNQPSPKLLSYLLDGANPIASAPAPAPTTERKAEALIPTSGSTSASANREFTPRTSSVATSINDAPRRPQSPRPR</sequence>
<evidence type="ECO:0000256" key="3">
    <source>
        <dbReference type="SAM" id="MobiDB-lite"/>
    </source>
</evidence>
<dbReference type="InterPro" id="IPR009003">
    <property type="entry name" value="Peptidase_S1_PA"/>
</dbReference>
<dbReference type="SUPFAM" id="SSF50494">
    <property type="entry name" value="Trypsin-like serine proteases"/>
    <property type="match status" value="1"/>
</dbReference>
<dbReference type="Gene3D" id="3.40.30.10">
    <property type="entry name" value="Glutaredoxin"/>
    <property type="match status" value="1"/>
</dbReference>
<proteinExistence type="predicted"/>
<dbReference type="PANTHER" id="PTHR46115">
    <property type="entry name" value="THIOREDOXIN-LIKE PROTEIN 1"/>
    <property type="match status" value="1"/>
</dbReference>
<gene>
    <name evidence="5" type="ORF">ENQ76_10935</name>
</gene>
<protein>
    <recommendedName>
        <fullName evidence="4">Thioredoxin domain-containing protein</fullName>
    </recommendedName>
</protein>
<dbReference type="InterPro" id="IPR013766">
    <property type="entry name" value="Thioredoxin_domain"/>
</dbReference>
<reference evidence="5" key="1">
    <citation type="journal article" date="2020" name="mSystems">
        <title>Genome- and Community-Level Interaction Insights into Carbon Utilization and Element Cycling Functions of Hydrothermarchaeota in Hydrothermal Sediment.</title>
        <authorList>
            <person name="Zhou Z."/>
            <person name="Liu Y."/>
            <person name="Xu W."/>
            <person name="Pan J."/>
            <person name="Luo Z.H."/>
            <person name="Li M."/>
        </authorList>
    </citation>
    <scope>NUCLEOTIDE SEQUENCE [LARGE SCALE GENOMIC DNA]</scope>
    <source>
        <strain evidence="5">SpSt-339</strain>
    </source>
</reference>
<dbReference type="AlphaFoldDB" id="A0A7C2NVV6"/>
<dbReference type="CDD" id="cd02947">
    <property type="entry name" value="TRX_family"/>
    <property type="match status" value="1"/>
</dbReference>
<dbReference type="PROSITE" id="PS00194">
    <property type="entry name" value="THIOREDOXIN_1"/>
    <property type="match status" value="1"/>
</dbReference>
<dbReference type="SUPFAM" id="SSF52833">
    <property type="entry name" value="Thioredoxin-like"/>
    <property type="match status" value="1"/>
</dbReference>
<comment type="caution">
    <text evidence="5">The sequence shown here is derived from an EMBL/GenBank/DDBJ whole genome shotgun (WGS) entry which is preliminary data.</text>
</comment>
<evidence type="ECO:0000256" key="1">
    <source>
        <dbReference type="ARBA" id="ARBA00023157"/>
    </source>
</evidence>
<dbReference type="Gene3D" id="2.40.10.120">
    <property type="match status" value="1"/>
</dbReference>
<feature type="domain" description="Thioredoxin" evidence="4">
    <location>
        <begin position="30"/>
        <end position="136"/>
    </location>
</feature>
<accession>A0A7C2NVV6</accession>